<dbReference type="Pfam" id="PF04290">
    <property type="entry name" value="DctQ"/>
    <property type="match status" value="1"/>
</dbReference>
<feature type="transmembrane region" description="Helical" evidence="8">
    <location>
        <begin position="23"/>
        <end position="41"/>
    </location>
</feature>
<evidence type="ECO:0000313" key="12">
    <source>
        <dbReference type="Proteomes" id="UP000698963"/>
    </source>
</evidence>
<feature type="transmembrane region" description="Helical" evidence="8">
    <location>
        <begin position="344"/>
        <end position="368"/>
    </location>
</feature>
<gene>
    <name evidence="11" type="ORF">K8W16_05635</name>
</gene>
<dbReference type="InterPro" id="IPR004681">
    <property type="entry name" value="TRAP_DctM"/>
</dbReference>
<dbReference type="EMBL" id="DYZA01000108">
    <property type="protein sequence ID" value="HJD97107.1"/>
    <property type="molecule type" value="Genomic_DNA"/>
</dbReference>
<dbReference type="PANTHER" id="PTHR33362:SF5">
    <property type="entry name" value="C4-DICARBOXYLATE TRAP TRANSPORTER LARGE PERMEASE PROTEIN DCTM"/>
    <property type="match status" value="1"/>
</dbReference>
<keyword evidence="2" id="KW-0813">Transport</keyword>
<evidence type="ECO:0000259" key="9">
    <source>
        <dbReference type="Pfam" id="PF04290"/>
    </source>
</evidence>
<name>A0A921AVH3_9BACT</name>
<evidence type="ECO:0000256" key="7">
    <source>
        <dbReference type="ARBA" id="ARBA00023136"/>
    </source>
</evidence>
<keyword evidence="6 8" id="KW-1133">Transmembrane helix</keyword>
<feature type="transmembrane region" description="Helical" evidence="8">
    <location>
        <begin position="300"/>
        <end position="323"/>
    </location>
</feature>
<accession>A0A921AVH3</accession>
<evidence type="ECO:0000259" key="10">
    <source>
        <dbReference type="Pfam" id="PF06808"/>
    </source>
</evidence>
<sequence>MAEHVLESAGHGLERVIEPASRWAFRLAMLVMALMMIPVFVDVILRYVSDGSLEGAYELEEFSLALVSFLALASIQAQKEHINITFVTDHLSAKVRLLLETFVWCASAPLVLMLAWRMAVAALGKYDVGEVSFDLELPIWPCMMVCAAGMALFGLYILAQALENLGKSFREGYGSGAVAALVSAVVVLSIPVWFDALGIEPSAGALGGFSMLFMMLLLFIGMPIGLSMALVGSLGLLLLQPNPEAALSMIGQSAYSKGAEYSYTVIPLFILMGEFAYYSGISRELFYAANMWLGRLPGGLAVAGIAGCTGFAAVCGDSMATAVTMGSVALPEMRKKNYHPGMSCACLAAGGTLGILIPPSMGFIFYAIVTEESIGRLFLAGVLPGLLLASMFIAYTVFVAIRHPELAPRGDATTFKEKLLSLKGVVVMLGLIFIILGGILLGLFSPNEGAGVGAACTFIYAFLSRKLSWQDTLKALRSTVTISARLMLILVSVGILGYFFAATQLPQMLAEFVGGLNANRYLILVGIVVLYIILGCIMNVIPMILLTLPALFPTILALQFDPVWFGVCVVLLMEMGQITPPVGVNVFAMSSVARDIPMADIFKSIVPYFCCMCLLLLLLVLFPGIALWLPTHFF</sequence>
<dbReference type="NCBIfam" id="TIGR00786">
    <property type="entry name" value="dctM"/>
    <property type="match status" value="1"/>
</dbReference>
<evidence type="ECO:0000256" key="2">
    <source>
        <dbReference type="ARBA" id="ARBA00022448"/>
    </source>
</evidence>
<dbReference type="Pfam" id="PF06808">
    <property type="entry name" value="DctM"/>
    <property type="match status" value="1"/>
</dbReference>
<keyword evidence="5 8" id="KW-0812">Transmembrane</keyword>
<dbReference type="GO" id="GO:0005886">
    <property type="term" value="C:plasma membrane"/>
    <property type="evidence" value="ECO:0007669"/>
    <property type="project" value="UniProtKB-SubCell"/>
</dbReference>
<reference evidence="11" key="2">
    <citation type="submission" date="2021-09" db="EMBL/GenBank/DDBJ databases">
        <authorList>
            <person name="Gilroy R."/>
        </authorList>
    </citation>
    <scope>NUCLEOTIDE SEQUENCE</scope>
    <source>
        <strain evidence="11">ChiGjej2B2-19336</strain>
    </source>
</reference>
<feature type="transmembrane region" description="Helical" evidence="8">
    <location>
        <begin position="260"/>
        <end position="280"/>
    </location>
</feature>
<comment type="caution">
    <text evidence="11">The sequence shown here is derived from an EMBL/GenBank/DDBJ whole genome shotgun (WGS) entry which is preliminary data.</text>
</comment>
<dbReference type="GO" id="GO:0022857">
    <property type="term" value="F:transmembrane transporter activity"/>
    <property type="evidence" value="ECO:0007669"/>
    <property type="project" value="TreeGrafter"/>
</dbReference>
<evidence type="ECO:0000256" key="6">
    <source>
        <dbReference type="ARBA" id="ARBA00022989"/>
    </source>
</evidence>
<feature type="transmembrane region" description="Helical" evidence="8">
    <location>
        <begin position="521"/>
        <end position="548"/>
    </location>
</feature>
<reference evidence="11" key="1">
    <citation type="journal article" date="2021" name="PeerJ">
        <title>Extensive microbial diversity within the chicken gut microbiome revealed by metagenomics and culture.</title>
        <authorList>
            <person name="Gilroy R."/>
            <person name="Ravi A."/>
            <person name="Getino M."/>
            <person name="Pursley I."/>
            <person name="Horton D.L."/>
            <person name="Alikhan N.F."/>
            <person name="Baker D."/>
            <person name="Gharbi K."/>
            <person name="Hall N."/>
            <person name="Watson M."/>
            <person name="Adriaenssens E.M."/>
            <person name="Foster-Nyarko E."/>
            <person name="Jarju S."/>
            <person name="Secka A."/>
            <person name="Antonio M."/>
            <person name="Oren A."/>
            <person name="Chaudhuri R.R."/>
            <person name="La Ragione R."/>
            <person name="Hildebrand F."/>
            <person name="Pallen M.J."/>
        </authorList>
    </citation>
    <scope>NUCLEOTIDE SEQUENCE</scope>
    <source>
        <strain evidence="11">ChiGjej2B2-19336</strain>
    </source>
</reference>
<proteinExistence type="predicted"/>
<feature type="transmembrane region" description="Helical" evidence="8">
    <location>
        <begin position="605"/>
        <end position="629"/>
    </location>
</feature>
<dbReference type="InterPro" id="IPR055348">
    <property type="entry name" value="DctQ"/>
</dbReference>
<evidence type="ECO:0000256" key="5">
    <source>
        <dbReference type="ARBA" id="ARBA00022692"/>
    </source>
</evidence>
<evidence type="ECO:0000313" key="11">
    <source>
        <dbReference type="EMBL" id="HJD97107.1"/>
    </source>
</evidence>
<feature type="domain" description="TRAP C4-dicarboxylate transport system permease DctM subunit" evidence="10">
    <location>
        <begin position="213"/>
        <end position="625"/>
    </location>
</feature>
<protein>
    <submittedName>
        <fullName evidence="11">TRAP transporter large permease subunit</fullName>
    </submittedName>
</protein>
<feature type="transmembrane region" description="Helical" evidence="8">
    <location>
        <begin position="171"/>
        <end position="194"/>
    </location>
</feature>
<feature type="transmembrane region" description="Helical" evidence="8">
    <location>
        <begin position="480"/>
        <end position="501"/>
    </location>
</feature>
<dbReference type="InterPro" id="IPR010656">
    <property type="entry name" value="DctM"/>
</dbReference>
<feature type="transmembrane region" description="Helical" evidence="8">
    <location>
        <begin position="138"/>
        <end position="159"/>
    </location>
</feature>
<keyword evidence="7 8" id="KW-0472">Membrane</keyword>
<evidence type="ECO:0000256" key="4">
    <source>
        <dbReference type="ARBA" id="ARBA00022519"/>
    </source>
</evidence>
<keyword evidence="4" id="KW-0997">Cell inner membrane</keyword>
<dbReference type="RefSeq" id="WP_304121968.1">
    <property type="nucleotide sequence ID" value="NZ_DYZA01000108.1"/>
</dbReference>
<evidence type="ECO:0000256" key="3">
    <source>
        <dbReference type="ARBA" id="ARBA00022475"/>
    </source>
</evidence>
<feature type="transmembrane region" description="Helical" evidence="8">
    <location>
        <begin position="422"/>
        <end position="444"/>
    </location>
</feature>
<dbReference type="Proteomes" id="UP000698963">
    <property type="component" value="Unassembled WGS sequence"/>
</dbReference>
<comment type="subcellular location">
    <subcellularLocation>
        <location evidence="1">Cell inner membrane</location>
        <topology evidence="1">Multi-pass membrane protein</topology>
    </subcellularLocation>
</comment>
<dbReference type="AlphaFoldDB" id="A0A921AVH3"/>
<evidence type="ECO:0000256" key="8">
    <source>
        <dbReference type="SAM" id="Phobius"/>
    </source>
</evidence>
<feature type="transmembrane region" description="Helical" evidence="8">
    <location>
        <begin position="97"/>
        <end position="118"/>
    </location>
</feature>
<keyword evidence="3" id="KW-1003">Cell membrane</keyword>
<feature type="transmembrane region" description="Helical" evidence="8">
    <location>
        <begin position="374"/>
        <end position="401"/>
    </location>
</feature>
<dbReference type="PANTHER" id="PTHR33362">
    <property type="entry name" value="SIALIC ACID TRAP TRANSPORTER PERMEASE PROTEIN SIAT-RELATED"/>
    <property type="match status" value="1"/>
</dbReference>
<feature type="transmembrane region" description="Helical" evidence="8">
    <location>
        <begin position="206"/>
        <end position="239"/>
    </location>
</feature>
<organism evidence="11 12">
    <name type="scientific">Mailhella massiliensis</name>
    <dbReference type="NCBI Taxonomy" id="1903261"/>
    <lineage>
        <taxon>Bacteria</taxon>
        <taxon>Pseudomonadati</taxon>
        <taxon>Thermodesulfobacteriota</taxon>
        <taxon>Desulfovibrionia</taxon>
        <taxon>Desulfovibrionales</taxon>
        <taxon>Desulfovibrionaceae</taxon>
        <taxon>Mailhella</taxon>
    </lineage>
</organism>
<feature type="domain" description="Tripartite ATP-independent periplasmic transporters DctQ component" evidence="9">
    <location>
        <begin position="35"/>
        <end position="164"/>
    </location>
</feature>
<evidence type="ECO:0000256" key="1">
    <source>
        <dbReference type="ARBA" id="ARBA00004429"/>
    </source>
</evidence>